<dbReference type="Proteomes" id="UP000006334">
    <property type="component" value="Unassembled WGS sequence"/>
</dbReference>
<sequence>MADTLQHRLSLTIRKIVARWMIKLGKLTHVDYTIDELNELARPHFPQTLKVDVPIGKGSFTILDAEIDIPRNAKTVKVQLYSSLDIDAVGNPLYRAHLHIVLDLIPQYHEDTKTVTIKSLELDSIKLINDHYALLNDSKQLLDLVLPRSVQSLITGTFKSAMGIMTAGSSDLASDYLHLYLSGSKQRVLDYHKPQIITLLDELKHNPEFVYELDSSDWQEALFIQHGKSVCVEQRCVRFKF</sequence>
<evidence type="ECO:0008006" key="3">
    <source>
        <dbReference type="Google" id="ProtNLM"/>
    </source>
</evidence>
<accession>K6YRV9</accession>
<gene>
    <name evidence="1" type="ORF">GLIP_1414</name>
</gene>
<dbReference type="Gene3D" id="3.15.10.40">
    <property type="entry name" value="Uncharacterised protein PF07273, DUF1439"/>
    <property type="match status" value="1"/>
</dbReference>
<evidence type="ECO:0000313" key="1">
    <source>
        <dbReference type="EMBL" id="GAC14050.1"/>
    </source>
</evidence>
<evidence type="ECO:0000313" key="2">
    <source>
        <dbReference type="Proteomes" id="UP000006334"/>
    </source>
</evidence>
<dbReference type="EMBL" id="BAEN01000031">
    <property type="protein sequence ID" value="GAC14050.1"/>
    <property type="molecule type" value="Genomic_DNA"/>
</dbReference>
<name>K6YRV9_9ALTE</name>
<dbReference type="OrthoDB" id="6381036at2"/>
<dbReference type="AlphaFoldDB" id="K6YRV9"/>
<keyword evidence="2" id="KW-1185">Reference proteome</keyword>
<reference evidence="1 2" key="1">
    <citation type="journal article" date="2017" name="Antonie Van Leeuwenhoek">
        <title>Rhizobium rhizosphaerae sp. nov., a novel species isolated from rice rhizosphere.</title>
        <authorList>
            <person name="Zhao J.J."/>
            <person name="Zhang J."/>
            <person name="Zhang R.J."/>
            <person name="Zhang C.W."/>
            <person name="Yin H.Q."/>
            <person name="Zhang X.X."/>
        </authorList>
    </citation>
    <scope>NUCLEOTIDE SEQUENCE [LARGE SCALE GENOMIC DNA]</scope>
    <source>
        <strain evidence="1 2">E3</strain>
    </source>
</reference>
<dbReference type="RefSeq" id="WP_008843866.1">
    <property type="nucleotide sequence ID" value="NZ_BAEN01000031.1"/>
</dbReference>
<comment type="caution">
    <text evidence="1">The sequence shown here is derived from an EMBL/GenBank/DDBJ whole genome shotgun (WGS) entry which is preliminary data.</text>
</comment>
<proteinExistence type="predicted"/>
<organism evidence="1 2">
    <name type="scientific">Aliiglaciecola lipolytica E3</name>
    <dbReference type="NCBI Taxonomy" id="1127673"/>
    <lineage>
        <taxon>Bacteria</taxon>
        <taxon>Pseudomonadati</taxon>
        <taxon>Pseudomonadota</taxon>
        <taxon>Gammaproteobacteria</taxon>
        <taxon>Alteromonadales</taxon>
        <taxon>Alteromonadaceae</taxon>
        <taxon>Aliiglaciecola</taxon>
    </lineage>
</organism>
<dbReference type="eggNOG" id="ENOG5032QP5">
    <property type="taxonomic scope" value="Bacteria"/>
</dbReference>
<protein>
    <recommendedName>
        <fullName evidence="3">DUF1439 domain-containing protein</fullName>
    </recommendedName>
</protein>